<protein>
    <submittedName>
        <fullName evidence="1">Uncharacterized protein</fullName>
    </submittedName>
</protein>
<evidence type="ECO:0000313" key="2">
    <source>
        <dbReference type="Proteomes" id="UP000176282"/>
    </source>
</evidence>
<name>A0A1F6LZ09_9BACT</name>
<proteinExistence type="predicted"/>
<dbReference type="AlphaFoldDB" id="A0A1F6LZ09"/>
<sequence length="171" mass="19265">MVCSTLLYIYMEFRIDRSNLDPETKAQLEAAEAALRETRENKPDYNIRILQDWMGRKLTSLHGALEMRSMSPADEALPVDAPEVQRIQNDILAVVPELRDSTTGQTYAETFGGNLEANIDPRVLPYVDQLIHEVQAIVTGNGSASAQAEALWQMIERVRQIKNVEQIPVIN</sequence>
<gene>
    <name evidence="1" type="ORF">A3J66_00070</name>
</gene>
<evidence type="ECO:0000313" key="1">
    <source>
        <dbReference type="EMBL" id="OGH64568.1"/>
    </source>
</evidence>
<organism evidence="1 2">
    <name type="scientific">Candidatus Magasanikbacteria bacterium RIFCSPHIGHO2_02_FULL_47_14</name>
    <dbReference type="NCBI Taxonomy" id="1798680"/>
    <lineage>
        <taxon>Bacteria</taxon>
        <taxon>Candidatus Magasanikiibacteriota</taxon>
    </lineage>
</organism>
<dbReference type="EMBL" id="MFQB01000056">
    <property type="protein sequence ID" value="OGH64568.1"/>
    <property type="molecule type" value="Genomic_DNA"/>
</dbReference>
<comment type="caution">
    <text evidence="1">The sequence shown here is derived from an EMBL/GenBank/DDBJ whole genome shotgun (WGS) entry which is preliminary data.</text>
</comment>
<accession>A0A1F6LZ09</accession>
<dbReference type="Proteomes" id="UP000176282">
    <property type="component" value="Unassembled WGS sequence"/>
</dbReference>
<reference evidence="1 2" key="1">
    <citation type="journal article" date="2016" name="Nat. Commun.">
        <title>Thousands of microbial genomes shed light on interconnected biogeochemical processes in an aquifer system.</title>
        <authorList>
            <person name="Anantharaman K."/>
            <person name="Brown C.T."/>
            <person name="Hug L.A."/>
            <person name="Sharon I."/>
            <person name="Castelle C.J."/>
            <person name="Probst A.J."/>
            <person name="Thomas B.C."/>
            <person name="Singh A."/>
            <person name="Wilkins M.J."/>
            <person name="Karaoz U."/>
            <person name="Brodie E.L."/>
            <person name="Williams K.H."/>
            <person name="Hubbard S.S."/>
            <person name="Banfield J.F."/>
        </authorList>
    </citation>
    <scope>NUCLEOTIDE SEQUENCE [LARGE SCALE GENOMIC DNA]</scope>
</reference>
<dbReference type="STRING" id="1798680.A3J66_00070"/>